<name>A0A1Q8RTJ8_9PEZI</name>
<proteinExistence type="predicted"/>
<comment type="caution">
    <text evidence="2">The sequence shown here is derived from an EMBL/GenBank/DDBJ whole genome shotgun (WGS) entry which is preliminary data.</text>
</comment>
<accession>A0A1Q8RTJ8</accession>
<evidence type="ECO:0000313" key="3">
    <source>
        <dbReference type="Proteomes" id="UP000186583"/>
    </source>
</evidence>
<gene>
    <name evidence="2" type="ORF">CCHL11_05698</name>
</gene>
<feature type="region of interest" description="Disordered" evidence="1">
    <location>
        <begin position="454"/>
        <end position="498"/>
    </location>
</feature>
<protein>
    <submittedName>
        <fullName evidence="2">Uncharacterized protein</fullName>
    </submittedName>
</protein>
<dbReference type="STRING" id="708187.A0A1Q8RTJ8"/>
<evidence type="ECO:0000313" key="2">
    <source>
        <dbReference type="EMBL" id="OLN87640.1"/>
    </source>
</evidence>
<feature type="compositionally biased region" description="Polar residues" evidence="1">
    <location>
        <begin position="1"/>
        <end position="19"/>
    </location>
</feature>
<organism evidence="2 3">
    <name type="scientific">Colletotrichum chlorophyti</name>
    <dbReference type="NCBI Taxonomy" id="708187"/>
    <lineage>
        <taxon>Eukaryota</taxon>
        <taxon>Fungi</taxon>
        <taxon>Dikarya</taxon>
        <taxon>Ascomycota</taxon>
        <taxon>Pezizomycotina</taxon>
        <taxon>Sordariomycetes</taxon>
        <taxon>Hypocreomycetidae</taxon>
        <taxon>Glomerellales</taxon>
        <taxon>Glomerellaceae</taxon>
        <taxon>Colletotrichum</taxon>
    </lineage>
</organism>
<sequence length="498" mass="56886">MANDTPGQAATVTSQATSLKRSHSLFVDDDSSHDESAVEGHSSSSLAGPSHASSVGQRMKKVKVGYGKTKIVYPETEARAVMRGELLFTPSLKYLLETIVANMKTTNQMEGRHLGSNVCYASTKAALKQGQRELITLERYLLADAFIRTDVWMWGPLREWFDLVHDAGLEKQFRDLYWEDNQKAHEKTIRKLVDRITPPFIMSDRELAADIETRAKEIIRHSVHVDGPGHPIIRSAVATMVFAEESSKEDMAQFEKVQEKRGRLGQIWAAWCLARDKDWLESRYIASTILERTHKNNLVRKCFYREHGELQRHVNKGYDMEKFKTWQKMHWRCHIIPISELLARPAVVKPKKPTPTPTPAISATSNSPGFNNKSKRTAIKTTTIKKTIETQIEGVVQALRTIGDKQTDQDQHLNKRFNEQDEIIHQLQREIDQLKAKNSDIEKKHETELRKLETRIGQLNNSPSRPVLKKHPKRPHRSPQGSRSNEQRAEESITCAPI</sequence>
<feature type="compositionally biased region" description="Polar residues" evidence="1">
    <location>
        <begin position="361"/>
        <end position="372"/>
    </location>
</feature>
<evidence type="ECO:0000256" key="1">
    <source>
        <dbReference type="SAM" id="MobiDB-lite"/>
    </source>
</evidence>
<feature type="region of interest" description="Disordered" evidence="1">
    <location>
        <begin position="1"/>
        <end position="59"/>
    </location>
</feature>
<feature type="compositionally biased region" description="Low complexity" evidence="1">
    <location>
        <begin position="40"/>
        <end position="54"/>
    </location>
</feature>
<reference evidence="2 3" key="1">
    <citation type="submission" date="2016-11" db="EMBL/GenBank/DDBJ databases">
        <title>Draft Genome Assembly of Colletotrichum chlorophyti a pathogen of herbaceous plants.</title>
        <authorList>
            <person name="Gan P."/>
            <person name="Narusaka M."/>
            <person name="Tsushima A."/>
            <person name="Narusaka Y."/>
            <person name="Takano Y."/>
            <person name="Shirasu K."/>
        </authorList>
    </citation>
    <scope>NUCLEOTIDE SEQUENCE [LARGE SCALE GENOMIC DNA]</scope>
    <source>
        <strain evidence="2 3">NTL11</strain>
    </source>
</reference>
<dbReference type="AlphaFoldDB" id="A0A1Q8RTJ8"/>
<dbReference type="Proteomes" id="UP000186583">
    <property type="component" value="Unassembled WGS sequence"/>
</dbReference>
<feature type="compositionally biased region" description="Basic residues" evidence="1">
    <location>
        <begin position="467"/>
        <end position="477"/>
    </location>
</feature>
<dbReference type="OrthoDB" id="4840001at2759"/>
<dbReference type="EMBL" id="MPGH01000089">
    <property type="protein sequence ID" value="OLN87640.1"/>
    <property type="molecule type" value="Genomic_DNA"/>
</dbReference>
<keyword evidence="3" id="KW-1185">Reference proteome</keyword>
<feature type="region of interest" description="Disordered" evidence="1">
    <location>
        <begin position="349"/>
        <end position="375"/>
    </location>
</feature>